<evidence type="ECO:0000256" key="1">
    <source>
        <dbReference type="ARBA" id="ARBA00006484"/>
    </source>
</evidence>
<dbReference type="Pfam" id="PF00106">
    <property type="entry name" value="adh_short"/>
    <property type="match status" value="1"/>
</dbReference>
<keyword evidence="2" id="KW-0560">Oxidoreductase</keyword>
<evidence type="ECO:0000256" key="2">
    <source>
        <dbReference type="ARBA" id="ARBA00023002"/>
    </source>
</evidence>
<dbReference type="Proteomes" id="UP000032604">
    <property type="component" value="Chromosome"/>
</dbReference>
<dbReference type="PRINTS" id="PR00081">
    <property type="entry name" value="GDHRDH"/>
</dbReference>
<dbReference type="SUPFAM" id="SSF51735">
    <property type="entry name" value="NAD(P)-binding Rossmann-fold domains"/>
    <property type="match status" value="1"/>
</dbReference>
<dbReference type="InterPro" id="IPR036291">
    <property type="entry name" value="NAD(P)-bd_dom_sf"/>
</dbReference>
<sequence>MKTTGSTVLITGATSGIGLGLAERLQARGDTVIVAGRRRALLDGIVAAHPGMHAVELDVADPASIVAAAERVTREHPELDAVITMAGIMLPEDLRDPAHLEVAESTITTNLLGTIRTVAAFGPWLAAKPDGVLMTVSSGLASVPLPATPTSSATKAAVHSFTQSLRVQWAATPLQVIALVPPAVRTTLMGQQDEESAMPLDGFLDEVMRILEGQPEVEEVLVERVRFLRDAEAEGRHADVLAMLAQRTR</sequence>
<evidence type="ECO:0000313" key="3">
    <source>
        <dbReference type="EMBL" id="AJW79826.1"/>
    </source>
</evidence>
<dbReference type="Proteomes" id="UP000266634">
    <property type="component" value="Unassembled WGS sequence"/>
</dbReference>
<dbReference type="PANTHER" id="PTHR44169">
    <property type="entry name" value="NADPH-DEPENDENT 1-ACYLDIHYDROXYACETONE PHOSPHATE REDUCTASE"/>
    <property type="match status" value="1"/>
</dbReference>
<dbReference type="OrthoDB" id="9810734at2"/>
<evidence type="ECO:0000313" key="4">
    <source>
        <dbReference type="EMBL" id="RIJ37160.1"/>
    </source>
</evidence>
<dbReference type="EMBL" id="CP011043">
    <property type="protein sequence ID" value="AJW79826.1"/>
    <property type="molecule type" value="Genomic_DNA"/>
</dbReference>
<organism evidence="3 5">
    <name type="scientific">Clavibacter michiganensis subsp. insidiosus</name>
    <dbReference type="NCBI Taxonomy" id="33014"/>
    <lineage>
        <taxon>Bacteria</taxon>
        <taxon>Bacillati</taxon>
        <taxon>Actinomycetota</taxon>
        <taxon>Actinomycetes</taxon>
        <taxon>Micrococcales</taxon>
        <taxon>Microbacteriaceae</taxon>
        <taxon>Clavibacter</taxon>
    </lineage>
</organism>
<dbReference type="EMBL" id="QWEA01000280">
    <property type="protein sequence ID" value="RIJ37160.1"/>
    <property type="molecule type" value="Genomic_DNA"/>
</dbReference>
<dbReference type="KEGG" id="cmh:VO01_12470"/>
<accession>A0A0D5CJN0</accession>
<dbReference type="InterPro" id="IPR002347">
    <property type="entry name" value="SDR_fam"/>
</dbReference>
<evidence type="ECO:0000313" key="6">
    <source>
        <dbReference type="Proteomes" id="UP000266634"/>
    </source>
</evidence>
<dbReference type="AlphaFoldDB" id="A0A0D5CJN0"/>
<comment type="similarity">
    <text evidence="1">Belongs to the short-chain dehydrogenases/reductases (SDR) family.</text>
</comment>
<evidence type="ECO:0000313" key="5">
    <source>
        <dbReference type="Proteomes" id="UP000032604"/>
    </source>
</evidence>
<dbReference type="HOGENOM" id="CLU_010194_2_6_11"/>
<dbReference type="RefSeq" id="WP_045529381.1">
    <property type="nucleotide sequence ID" value="NZ_CP011043.1"/>
</dbReference>
<protein>
    <submittedName>
        <fullName evidence="3">DltE</fullName>
    </submittedName>
    <submittedName>
        <fullName evidence="4">SDR family NAD(P)-dependent oxidoreductase</fullName>
    </submittedName>
</protein>
<dbReference type="PANTHER" id="PTHR44169:SF6">
    <property type="entry name" value="NADPH-DEPENDENT 1-ACYLDIHYDROXYACETONE PHOSPHATE REDUCTASE"/>
    <property type="match status" value="1"/>
</dbReference>
<dbReference type="Gene3D" id="3.40.50.720">
    <property type="entry name" value="NAD(P)-binding Rossmann-like Domain"/>
    <property type="match status" value="1"/>
</dbReference>
<dbReference type="PATRIC" id="fig|33014.5.peg.2572"/>
<reference evidence="4 6" key="2">
    <citation type="submission" date="2018-08" db="EMBL/GenBank/DDBJ databases">
        <title>Genome Sequence of Clavibacter michiganensis Subspecies type strains, and the Atypical Peach-Colored Strains Isolated from Tomato.</title>
        <authorList>
            <person name="Osdaghi E."/>
            <person name="Portier P."/>
            <person name="Briand M."/>
            <person name="Jacques M.-A."/>
        </authorList>
    </citation>
    <scope>NUCLEOTIDE SEQUENCE [LARGE SCALE GENOMIC DNA]</scope>
    <source>
        <strain evidence="4 6">CFBP 6488</strain>
    </source>
</reference>
<dbReference type="GO" id="GO:0016491">
    <property type="term" value="F:oxidoreductase activity"/>
    <property type="evidence" value="ECO:0007669"/>
    <property type="project" value="UniProtKB-KW"/>
</dbReference>
<gene>
    <name evidence="4" type="ORF">DZF93_08365</name>
    <name evidence="3" type="ORF">VO01_12470</name>
</gene>
<name>A0A0D5CJN0_9MICO</name>
<reference evidence="3 5" key="1">
    <citation type="journal article" date="2015" name="Genome Announc.">
        <title>Complete Genome Sequence of Clavibacter michiganensis subsp. insidiosus R1-1 Using PacBio Single-Molecule Real-Time Technology.</title>
        <authorList>
            <person name="Lu Y."/>
            <person name="Samac D.A."/>
            <person name="Glazebrook J."/>
            <person name="Ishimaru C.A."/>
        </authorList>
    </citation>
    <scope>NUCLEOTIDE SEQUENCE [LARGE SCALE GENOMIC DNA]</scope>
    <source>
        <strain evidence="3 5">R1-1</strain>
    </source>
</reference>
<proteinExistence type="inferred from homology"/>